<accession>A0AAD6VTR1</accession>
<name>A0AAD6VTR1_9AGAR</name>
<keyword evidence="3" id="KW-1185">Reference proteome</keyword>
<organism evidence="2 3">
    <name type="scientific">Mycena pura</name>
    <dbReference type="NCBI Taxonomy" id="153505"/>
    <lineage>
        <taxon>Eukaryota</taxon>
        <taxon>Fungi</taxon>
        <taxon>Dikarya</taxon>
        <taxon>Basidiomycota</taxon>
        <taxon>Agaricomycotina</taxon>
        <taxon>Agaricomycetes</taxon>
        <taxon>Agaricomycetidae</taxon>
        <taxon>Agaricales</taxon>
        <taxon>Marasmiineae</taxon>
        <taxon>Mycenaceae</taxon>
        <taxon>Mycena</taxon>
    </lineage>
</organism>
<reference evidence="2" key="1">
    <citation type="submission" date="2023-03" db="EMBL/GenBank/DDBJ databases">
        <title>Massive genome expansion in bonnet fungi (Mycena s.s.) driven by repeated elements and novel gene families across ecological guilds.</title>
        <authorList>
            <consortium name="Lawrence Berkeley National Laboratory"/>
            <person name="Harder C.B."/>
            <person name="Miyauchi S."/>
            <person name="Viragh M."/>
            <person name="Kuo A."/>
            <person name="Thoen E."/>
            <person name="Andreopoulos B."/>
            <person name="Lu D."/>
            <person name="Skrede I."/>
            <person name="Drula E."/>
            <person name="Henrissat B."/>
            <person name="Morin E."/>
            <person name="Kohler A."/>
            <person name="Barry K."/>
            <person name="LaButti K."/>
            <person name="Morin E."/>
            <person name="Salamov A."/>
            <person name="Lipzen A."/>
            <person name="Mereny Z."/>
            <person name="Hegedus B."/>
            <person name="Baldrian P."/>
            <person name="Stursova M."/>
            <person name="Weitz H."/>
            <person name="Taylor A."/>
            <person name="Grigoriev I.V."/>
            <person name="Nagy L.G."/>
            <person name="Martin F."/>
            <person name="Kauserud H."/>
        </authorList>
    </citation>
    <scope>NUCLEOTIDE SEQUENCE</scope>
    <source>
        <strain evidence="2">9144</strain>
    </source>
</reference>
<gene>
    <name evidence="2" type="ORF">GGX14DRAFT_389970</name>
</gene>
<dbReference type="AlphaFoldDB" id="A0AAD6VTR1"/>
<evidence type="ECO:0000313" key="2">
    <source>
        <dbReference type="EMBL" id="KAJ7219405.1"/>
    </source>
</evidence>
<evidence type="ECO:0000256" key="1">
    <source>
        <dbReference type="SAM" id="MobiDB-lite"/>
    </source>
</evidence>
<proteinExistence type="predicted"/>
<feature type="region of interest" description="Disordered" evidence="1">
    <location>
        <begin position="43"/>
        <end position="120"/>
    </location>
</feature>
<evidence type="ECO:0000313" key="3">
    <source>
        <dbReference type="Proteomes" id="UP001219525"/>
    </source>
</evidence>
<dbReference type="Proteomes" id="UP001219525">
    <property type="component" value="Unassembled WGS sequence"/>
</dbReference>
<feature type="compositionally biased region" description="Basic and acidic residues" evidence="1">
    <location>
        <begin position="94"/>
        <end position="108"/>
    </location>
</feature>
<sequence>MGATQSQWKINPLRNLVREGVKEVLLCSAAFISAARARVEPAAKNRISTSFHTAHVPSPDAMVDDPPVKLDASSPRSNNDNDKNPNEEENISEPDGRQPTESYRKKAGEASTLSLPLIGG</sequence>
<comment type="caution">
    <text evidence="2">The sequence shown here is derived from an EMBL/GenBank/DDBJ whole genome shotgun (WGS) entry which is preliminary data.</text>
</comment>
<dbReference type="EMBL" id="JARJCW010000011">
    <property type="protein sequence ID" value="KAJ7219405.1"/>
    <property type="molecule type" value="Genomic_DNA"/>
</dbReference>
<protein>
    <submittedName>
        <fullName evidence="2">Uncharacterized protein</fullName>
    </submittedName>
</protein>